<evidence type="ECO:0000256" key="1">
    <source>
        <dbReference type="SAM" id="MobiDB-lite"/>
    </source>
</evidence>
<keyword evidence="3" id="KW-1185">Reference proteome</keyword>
<protein>
    <recommendedName>
        <fullName evidence="4">N-acetyltransferase domain-containing protein</fullName>
    </recommendedName>
</protein>
<feature type="region of interest" description="Disordered" evidence="1">
    <location>
        <begin position="245"/>
        <end position="267"/>
    </location>
</feature>
<sequence length="351" mass="39864">MNTVLPQCALRLQSWKLIRKNQSAAVTSSHNALEMDPSPAPQTPDFILSIVPDFRNFDLTWNRECIYLQFEIFCDLPDHSGNIGIMAGHLVNRALAEKAGFGRAMEDIDTECSLTMASVMFDEYGQLQQKWFQGPRKGSGIWDARINIGNFLMIDLMRVEEQYRRRGFAKYLVSGLLFKMRAYRIDISYVFTYVGELKGTARRDAIAFWRAIGFKRIGLSHVFCFAMSMDDKSKMPDAEIEDASYSTEYEFSSPAQSHEDESLPQSLTTERLNELDESQLPPFGEEGASEHSNGPSPPIDEEALMAELFSPDNQSSHTSVEGPNMSMEDLLRNYCRGDDEEDSEDIFRFSP</sequence>
<gene>
    <name evidence="2" type="ORF">BPOR_0083g00240</name>
</gene>
<dbReference type="SUPFAM" id="SSF55729">
    <property type="entry name" value="Acyl-CoA N-acyltransferases (Nat)"/>
    <property type="match status" value="1"/>
</dbReference>
<evidence type="ECO:0000313" key="3">
    <source>
        <dbReference type="Proteomes" id="UP000297280"/>
    </source>
</evidence>
<organism evidence="2 3">
    <name type="scientific">Botrytis porri</name>
    <dbReference type="NCBI Taxonomy" id="87229"/>
    <lineage>
        <taxon>Eukaryota</taxon>
        <taxon>Fungi</taxon>
        <taxon>Dikarya</taxon>
        <taxon>Ascomycota</taxon>
        <taxon>Pezizomycotina</taxon>
        <taxon>Leotiomycetes</taxon>
        <taxon>Helotiales</taxon>
        <taxon>Sclerotiniaceae</taxon>
        <taxon>Botrytis</taxon>
    </lineage>
</organism>
<dbReference type="EMBL" id="PQXO01000083">
    <property type="protein sequence ID" value="TGO90023.1"/>
    <property type="molecule type" value="Genomic_DNA"/>
</dbReference>
<dbReference type="Gene3D" id="3.40.630.30">
    <property type="match status" value="1"/>
</dbReference>
<accession>A0A4Z1L072</accession>
<dbReference type="Proteomes" id="UP000297280">
    <property type="component" value="Unassembled WGS sequence"/>
</dbReference>
<name>A0A4Z1L072_9HELO</name>
<reference evidence="2 3" key="1">
    <citation type="submission" date="2017-12" db="EMBL/GenBank/DDBJ databases">
        <title>Comparative genomics of Botrytis spp.</title>
        <authorList>
            <person name="Valero-Jimenez C.A."/>
            <person name="Tapia P."/>
            <person name="Veloso J."/>
            <person name="Silva-Moreno E."/>
            <person name="Staats M."/>
            <person name="Valdes J.H."/>
            <person name="Van Kan J.A.L."/>
        </authorList>
    </citation>
    <scope>NUCLEOTIDE SEQUENCE [LARGE SCALE GENOMIC DNA]</scope>
    <source>
        <strain evidence="2 3">MUCL3349</strain>
    </source>
</reference>
<proteinExistence type="predicted"/>
<evidence type="ECO:0000313" key="2">
    <source>
        <dbReference type="EMBL" id="TGO90023.1"/>
    </source>
</evidence>
<feature type="compositionally biased region" description="Polar residues" evidence="1">
    <location>
        <begin position="311"/>
        <end position="321"/>
    </location>
</feature>
<dbReference type="STRING" id="87229.A0A4Z1L072"/>
<feature type="compositionally biased region" description="Polar residues" evidence="1">
    <location>
        <begin position="245"/>
        <end position="256"/>
    </location>
</feature>
<dbReference type="InterPro" id="IPR016181">
    <property type="entry name" value="Acyl_CoA_acyltransferase"/>
</dbReference>
<feature type="region of interest" description="Disordered" evidence="1">
    <location>
        <begin position="279"/>
        <end position="328"/>
    </location>
</feature>
<dbReference type="AlphaFoldDB" id="A0A4Z1L072"/>
<evidence type="ECO:0008006" key="4">
    <source>
        <dbReference type="Google" id="ProtNLM"/>
    </source>
</evidence>
<comment type="caution">
    <text evidence="2">The sequence shown here is derived from an EMBL/GenBank/DDBJ whole genome shotgun (WGS) entry which is preliminary data.</text>
</comment>